<dbReference type="Pfam" id="PF05050">
    <property type="entry name" value="Methyltransf_21"/>
    <property type="match status" value="1"/>
</dbReference>
<dbReference type="NCBIfam" id="TIGR01444">
    <property type="entry name" value="fkbM_fam"/>
    <property type="match status" value="1"/>
</dbReference>
<dbReference type="AlphaFoldDB" id="A0A6C0ANZ7"/>
<name>A0A6C0ANZ7_9ZZZZ</name>
<dbReference type="GO" id="GO:0005794">
    <property type="term" value="C:Golgi apparatus"/>
    <property type="evidence" value="ECO:0007669"/>
    <property type="project" value="TreeGrafter"/>
</dbReference>
<protein>
    <recommendedName>
        <fullName evidence="1">Methyltransferase FkbM domain-containing protein</fullName>
    </recommendedName>
</protein>
<dbReference type="InterPro" id="IPR029063">
    <property type="entry name" value="SAM-dependent_MTases_sf"/>
</dbReference>
<dbReference type="InterPro" id="IPR053202">
    <property type="entry name" value="EGF_Rcpt_Signaling_Reg"/>
</dbReference>
<evidence type="ECO:0000313" key="2">
    <source>
        <dbReference type="EMBL" id="QHS81223.1"/>
    </source>
</evidence>
<dbReference type="GO" id="GO:0006888">
    <property type="term" value="P:endoplasmic reticulum to Golgi vesicle-mediated transport"/>
    <property type="evidence" value="ECO:0007669"/>
    <property type="project" value="TreeGrafter"/>
</dbReference>
<evidence type="ECO:0000259" key="1">
    <source>
        <dbReference type="Pfam" id="PF05050"/>
    </source>
</evidence>
<dbReference type="GO" id="GO:0031902">
    <property type="term" value="C:late endosome membrane"/>
    <property type="evidence" value="ECO:0007669"/>
    <property type="project" value="TreeGrafter"/>
</dbReference>
<proteinExistence type="predicted"/>
<dbReference type="GO" id="GO:0005886">
    <property type="term" value="C:plasma membrane"/>
    <property type="evidence" value="ECO:0007669"/>
    <property type="project" value="TreeGrafter"/>
</dbReference>
<sequence>MSKSQLGQDEKVVSFYNKKENGYFIEIGASDGINLSNTYLLETQYKWKGICVEPIPAIYKQLIINRPNSLCYDNTIYNVSNMIVEFDIAINDELISGISANLDLYKKTVDKNKTTINVKTLSLNDLLDISSSPTFIEYLSLDTEGSEYEILKTFNFKKYTIGLIDVEHNYVEPRRTDIQKLLVSNGYIYMGANKWDDMYKHSSL</sequence>
<dbReference type="PANTHER" id="PTHR34009:SF2">
    <property type="entry name" value="PROTEIN STAR"/>
    <property type="match status" value="1"/>
</dbReference>
<feature type="domain" description="Methyltransferase FkbM" evidence="1">
    <location>
        <begin position="26"/>
        <end position="189"/>
    </location>
</feature>
<dbReference type="GO" id="GO:0016197">
    <property type="term" value="P:endosomal transport"/>
    <property type="evidence" value="ECO:0007669"/>
    <property type="project" value="TreeGrafter"/>
</dbReference>
<dbReference type="EMBL" id="MN740731">
    <property type="protein sequence ID" value="QHS81223.1"/>
    <property type="molecule type" value="Genomic_DNA"/>
</dbReference>
<dbReference type="PANTHER" id="PTHR34009">
    <property type="entry name" value="PROTEIN STAR"/>
    <property type="match status" value="1"/>
</dbReference>
<organism evidence="2">
    <name type="scientific">viral metagenome</name>
    <dbReference type="NCBI Taxonomy" id="1070528"/>
    <lineage>
        <taxon>unclassified sequences</taxon>
        <taxon>metagenomes</taxon>
        <taxon>organismal metagenomes</taxon>
    </lineage>
</organism>
<dbReference type="SUPFAM" id="SSF53335">
    <property type="entry name" value="S-adenosyl-L-methionine-dependent methyltransferases"/>
    <property type="match status" value="1"/>
</dbReference>
<accession>A0A6C0ANZ7</accession>
<reference evidence="2" key="1">
    <citation type="journal article" date="2020" name="Nature">
        <title>Giant virus diversity and host interactions through global metagenomics.</title>
        <authorList>
            <person name="Schulz F."/>
            <person name="Roux S."/>
            <person name="Paez-Espino D."/>
            <person name="Jungbluth S."/>
            <person name="Walsh D.A."/>
            <person name="Denef V.J."/>
            <person name="McMahon K.D."/>
            <person name="Konstantinidis K.T."/>
            <person name="Eloe-Fadrosh E.A."/>
            <person name="Kyrpides N.C."/>
            <person name="Woyke T."/>
        </authorList>
    </citation>
    <scope>NUCLEOTIDE SEQUENCE</scope>
    <source>
        <strain evidence="2">GVMAG-S-1101161-73</strain>
    </source>
</reference>
<dbReference type="InterPro" id="IPR006342">
    <property type="entry name" value="FkbM_mtfrase"/>
</dbReference>
<dbReference type="GO" id="GO:0005789">
    <property type="term" value="C:endoplasmic reticulum membrane"/>
    <property type="evidence" value="ECO:0007669"/>
    <property type="project" value="TreeGrafter"/>
</dbReference>
<dbReference type="Gene3D" id="3.40.50.150">
    <property type="entry name" value="Vaccinia Virus protein VP39"/>
    <property type="match status" value="1"/>
</dbReference>